<dbReference type="InterPro" id="IPR002937">
    <property type="entry name" value="Amino_oxidase"/>
</dbReference>
<dbReference type="Gene3D" id="3.50.50.60">
    <property type="entry name" value="FAD/NAD(P)-binding domain"/>
    <property type="match status" value="1"/>
</dbReference>
<proteinExistence type="predicted"/>
<comment type="caution">
    <text evidence="2">The sequence shown here is derived from an EMBL/GenBank/DDBJ whole genome shotgun (WGS) entry which is preliminary data.</text>
</comment>
<dbReference type="InterPro" id="IPR036188">
    <property type="entry name" value="FAD/NAD-bd_sf"/>
</dbReference>
<dbReference type="EMBL" id="SJPR01000001">
    <property type="protein sequence ID" value="TWU00033.1"/>
    <property type="molecule type" value="Genomic_DNA"/>
</dbReference>
<dbReference type="Gene3D" id="3.90.660.10">
    <property type="match status" value="1"/>
</dbReference>
<dbReference type="SUPFAM" id="SSF51905">
    <property type="entry name" value="FAD/NAD(P)-binding domain"/>
    <property type="match status" value="1"/>
</dbReference>
<keyword evidence="3" id="KW-1185">Reference proteome</keyword>
<feature type="domain" description="Amine oxidase" evidence="1">
    <location>
        <begin position="120"/>
        <end position="350"/>
    </location>
</feature>
<dbReference type="Pfam" id="PF01593">
    <property type="entry name" value="Amino_oxidase"/>
    <property type="match status" value="1"/>
</dbReference>
<evidence type="ECO:0000259" key="1">
    <source>
        <dbReference type="Pfam" id="PF01593"/>
    </source>
</evidence>
<gene>
    <name evidence="2" type="ORF">Pla108_09760</name>
</gene>
<reference evidence="2 3" key="1">
    <citation type="submission" date="2019-02" db="EMBL/GenBank/DDBJ databases">
        <title>Deep-cultivation of Planctomycetes and their phenomic and genomic characterization uncovers novel biology.</title>
        <authorList>
            <person name="Wiegand S."/>
            <person name="Jogler M."/>
            <person name="Boedeker C."/>
            <person name="Pinto D."/>
            <person name="Vollmers J."/>
            <person name="Rivas-Marin E."/>
            <person name="Kohn T."/>
            <person name="Peeters S.H."/>
            <person name="Heuer A."/>
            <person name="Rast P."/>
            <person name="Oberbeckmann S."/>
            <person name="Bunk B."/>
            <person name="Jeske O."/>
            <person name="Meyerdierks A."/>
            <person name="Storesund J.E."/>
            <person name="Kallscheuer N."/>
            <person name="Luecker S."/>
            <person name="Lage O.M."/>
            <person name="Pohl T."/>
            <person name="Merkel B.J."/>
            <person name="Hornburger P."/>
            <person name="Mueller R.-W."/>
            <person name="Bruemmer F."/>
            <person name="Labrenz M."/>
            <person name="Spormann A.M."/>
            <person name="Op Den Camp H."/>
            <person name="Overmann J."/>
            <person name="Amann R."/>
            <person name="Jetten M.S.M."/>
            <person name="Mascher T."/>
            <person name="Medema M.H."/>
            <person name="Devos D.P."/>
            <person name="Kaster A.-K."/>
            <person name="Ovreas L."/>
            <person name="Rohde M."/>
            <person name="Galperin M.Y."/>
            <person name="Jogler C."/>
        </authorList>
    </citation>
    <scope>NUCLEOTIDE SEQUENCE [LARGE SCALE GENOMIC DNA]</scope>
    <source>
        <strain evidence="2 3">Pla108</strain>
    </source>
</reference>
<dbReference type="OrthoDB" id="5792777at2"/>
<dbReference type="PRINTS" id="PR00419">
    <property type="entry name" value="ADXRDTASE"/>
</dbReference>
<organism evidence="2 3">
    <name type="scientific">Botrimarina colliarenosi</name>
    <dbReference type="NCBI Taxonomy" id="2528001"/>
    <lineage>
        <taxon>Bacteria</taxon>
        <taxon>Pseudomonadati</taxon>
        <taxon>Planctomycetota</taxon>
        <taxon>Planctomycetia</taxon>
        <taxon>Pirellulales</taxon>
        <taxon>Lacipirellulaceae</taxon>
        <taxon>Botrimarina</taxon>
    </lineage>
</organism>
<name>A0A5C6AJ05_9BACT</name>
<dbReference type="PANTHER" id="PTHR16128">
    <property type="entry name" value="FAD/NAD(P)-BINDING OXIDOREDUCTASE FAMILY PROTEIN"/>
    <property type="match status" value="1"/>
</dbReference>
<dbReference type="Pfam" id="PF13450">
    <property type="entry name" value="NAD_binding_8"/>
    <property type="match status" value="1"/>
</dbReference>
<dbReference type="Proteomes" id="UP000317421">
    <property type="component" value="Unassembled WGS sequence"/>
</dbReference>
<protein>
    <recommendedName>
        <fullName evidence="1">Amine oxidase domain-containing protein</fullName>
    </recommendedName>
</protein>
<dbReference type="AlphaFoldDB" id="A0A5C6AJ05"/>
<dbReference type="RefSeq" id="WP_146443538.1">
    <property type="nucleotide sequence ID" value="NZ_SJPR01000001.1"/>
</dbReference>
<evidence type="ECO:0000313" key="3">
    <source>
        <dbReference type="Proteomes" id="UP000317421"/>
    </source>
</evidence>
<accession>A0A5C6AJ05</accession>
<sequence>MSESNDPDTIAILGAGMAGLAAARLLARAGATVHVFDKGRGVGGRLSTRTANGDASSTQGAQFDHGAQYFTAESDRFRAQVAEWVAAGVAAEWEGRLATIECDAAGCVNADPPGGKKRYVGVPGMNAVAKRLAEEVAEAGGRVTTGVRVAPLKRGAGRWRLAGESGEPLGDFAKVVVTTPAPQAAELLTPSPALSNAAKSVRMTGCWAAMASFAGPLPVDFDGAFVNGPTEATPLSWIARDSSKPERPAVGGDHWVLHGSAAWSEANLEVAPEQAAQSLLAAFWRAVGATPRAPTSLAGHRWRFALPENPLDERALADRGLGLFAAGDWCGGPRVEGAYLSGLAVGEAILAT</sequence>
<evidence type="ECO:0000313" key="2">
    <source>
        <dbReference type="EMBL" id="TWU00033.1"/>
    </source>
</evidence>
<dbReference type="GO" id="GO:0016491">
    <property type="term" value="F:oxidoreductase activity"/>
    <property type="evidence" value="ECO:0007669"/>
    <property type="project" value="InterPro"/>
</dbReference>
<dbReference type="PANTHER" id="PTHR16128:SF5">
    <property type="entry name" value="FAD_NAD(P)-BINDING OXIDOREDUCTASE FAMILY PROTEIN"/>
    <property type="match status" value="1"/>
</dbReference>